<dbReference type="PANTHER" id="PTHR23058:SF5">
    <property type="entry name" value="PEROXISOMAL MEMBRANE PROTEIN PEX14"/>
    <property type="match status" value="1"/>
</dbReference>
<protein>
    <recommendedName>
        <fullName evidence="4 7">Peroxisomal membrane protein PEX14</fullName>
    </recommendedName>
    <alternativeName>
        <fullName evidence="5 7">Peroxin-14</fullName>
    </alternativeName>
</protein>
<feature type="compositionally biased region" description="Basic and acidic residues" evidence="8">
    <location>
        <begin position="44"/>
        <end position="72"/>
    </location>
</feature>
<dbReference type="AlphaFoldDB" id="A0A4R8QMR2"/>
<gene>
    <name evidence="10" type="ORF">CTRI78_v010303</name>
</gene>
<evidence type="ECO:0000256" key="6">
    <source>
        <dbReference type="ARBA" id="ARBA00046271"/>
    </source>
</evidence>
<dbReference type="InterPro" id="IPR036388">
    <property type="entry name" value="WH-like_DNA-bd_sf"/>
</dbReference>
<feature type="domain" description="Peroxisome membrane anchor protein Pex14p N-terminal" evidence="9">
    <location>
        <begin position="44"/>
        <end position="87"/>
    </location>
</feature>
<dbReference type="GO" id="GO:0005102">
    <property type="term" value="F:signaling receptor binding"/>
    <property type="evidence" value="ECO:0007669"/>
    <property type="project" value="TreeGrafter"/>
</dbReference>
<evidence type="ECO:0000313" key="11">
    <source>
        <dbReference type="Proteomes" id="UP000295703"/>
    </source>
</evidence>
<feature type="compositionally biased region" description="Acidic residues" evidence="8">
    <location>
        <begin position="227"/>
        <end position="241"/>
    </location>
</feature>
<dbReference type="InterPro" id="IPR025655">
    <property type="entry name" value="PEX14"/>
</dbReference>
<dbReference type="EMBL" id="RYZW01000160">
    <property type="protein sequence ID" value="TDZ40357.1"/>
    <property type="molecule type" value="Genomic_DNA"/>
</dbReference>
<organism evidence="10 11">
    <name type="scientific">Colletotrichum trifolii</name>
    <dbReference type="NCBI Taxonomy" id="5466"/>
    <lineage>
        <taxon>Eukaryota</taxon>
        <taxon>Fungi</taxon>
        <taxon>Dikarya</taxon>
        <taxon>Ascomycota</taxon>
        <taxon>Pezizomycotina</taxon>
        <taxon>Sordariomycetes</taxon>
        <taxon>Hypocreomycetidae</taxon>
        <taxon>Glomerellales</taxon>
        <taxon>Glomerellaceae</taxon>
        <taxon>Colletotrichum</taxon>
        <taxon>Colletotrichum orbiculare species complex</taxon>
    </lineage>
</organism>
<evidence type="ECO:0000256" key="8">
    <source>
        <dbReference type="SAM" id="MobiDB-lite"/>
    </source>
</evidence>
<comment type="function">
    <text evidence="7">Component of the PEX13-PEX14 docking complex, a translocon channel that specifically mediates the import of peroxisomal cargo proteins bound to PEX5 receptor. The PEX13-PEX14 docking complex forms a large import pore which can be opened to a diameter of about 9 nm. Mechanistically, PEX5 receptor along with cargo proteins associates with the PEX14 subunit of the PEX13-PEX14 docking complex in the cytosol, leading to the insertion of the receptor into the organelle membrane with the concomitant translocation of the cargo into the peroxisome matrix.</text>
</comment>
<keyword evidence="7" id="KW-0813">Transport</keyword>
<sequence>MSDSDENAGSSGIPAWQRQQQNTDAEPQMETELMSQEAQDGVSTEDRLDIARRFLQDEKIKDEPRQKKEEFLQTKGYTSSEIEDLLTSDPAQDVAQTGPAPAEAIIATPTPTPTPITEPQTTSENIIPLPKADSPPVVTYPEFLTKPTRPPPLITANGVFNTLYAFAGLSTLVYGTSKYVVAPMVETLTEARAELHSSTATKLSALISKLEETVSEIPVTKSADSKNDDDEASASEIDDPTEMFHRDIGTQTSFPSTPRVGADGISGFGLGGADDKNATVGERHTRKLTDMGSIARQLSETCVSEAEDLADLKASMDRLKDDLVQLAYPPPKDYTSGLHGYGARSNEPDDEIKKAKDNIRRVKGVLLSTRNFPATVAR</sequence>
<evidence type="ECO:0000256" key="4">
    <source>
        <dbReference type="ARBA" id="ARBA00029502"/>
    </source>
</evidence>
<evidence type="ECO:0000256" key="2">
    <source>
        <dbReference type="ARBA" id="ARBA00023010"/>
    </source>
</evidence>
<dbReference type="Pfam" id="PF04695">
    <property type="entry name" value="Pex14_N"/>
    <property type="match status" value="1"/>
</dbReference>
<evidence type="ECO:0000313" key="10">
    <source>
        <dbReference type="EMBL" id="TDZ40357.1"/>
    </source>
</evidence>
<comment type="subcellular location">
    <subcellularLocation>
        <location evidence="6 7">Peroxisome membrane</location>
    </subcellularLocation>
</comment>
<evidence type="ECO:0000256" key="5">
    <source>
        <dbReference type="ARBA" id="ARBA00029691"/>
    </source>
</evidence>
<feature type="region of interest" description="Disordered" evidence="8">
    <location>
        <begin position="218"/>
        <end position="242"/>
    </location>
</feature>
<feature type="compositionally biased region" description="Polar residues" evidence="8">
    <location>
        <begin position="33"/>
        <end position="42"/>
    </location>
</feature>
<keyword evidence="3 7" id="KW-0576">Peroxisome</keyword>
<keyword evidence="7" id="KW-0653">Protein transport</keyword>
<feature type="region of interest" description="Disordered" evidence="8">
    <location>
        <begin position="328"/>
        <end position="352"/>
    </location>
</feature>
<dbReference type="Proteomes" id="UP000295703">
    <property type="component" value="Unassembled WGS sequence"/>
</dbReference>
<dbReference type="PANTHER" id="PTHR23058">
    <property type="entry name" value="PEROXISOMAL MEMBRANE PROTEIN PEX14"/>
    <property type="match status" value="1"/>
</dbReference>
<dbReference type="InterPro" id="IPR006785">
    <property type="entry name" value="Pex14_N"/>
</dbReference>
<reference evidence="10 11" key="1">
    <citation type="submission" date="2018-12" db="EMBL/GenBank/DDBJ databases">
        <title>Genome sequence and assembly of Colletotrichum trifolii.</title>
        <authorList>
            <person name="Gan P."/>
            <person name="Shirasu K."/>
        </authorList>
    </citation>
    <scope>NUCLEOTIDE SEQUENCE [LARGE SCALE GENOMIC DNA]</scope>
    <source>
        <strain evidence="10 11">543-2</strain>
    </source>
</reference>
<keyword evidence="7" id="KW-0472">Membrane</keyword>
<dbReference type="Gene3D" id="1.10.10.10">
    <property type="entry name" value="Winged helix-like DNA-binding domain superfamily/Winged helix DNA-binding domain"/>
    <property type="match status" value="1"/>
</dbReference>
<proteinExistence type="inferred from homology"/>
<dbReference type="GO" id="GO:1990429">
    <property type="term" value="C:peroxisomal importomer complex"/>
    <property type="evidence" value="ECO:0007669"/>
    <property type="project" value="TreeGrafter"/>
</dbReference>
<comment type="similarity">
    <text evidence="1 7">Belongs to the peroxin-14 family.</text>
</comment>
<evidence type="ECO:0000256" key="1">
    <source>
        <dbReference type="ARBA" id="ARBA00005443"/>
    </source>
</evidence>
<comment type="caution">
    <text evidence="10">The sequence shown here is derived from an EMBL/GenBank/DDBJ whole genome shotgun (WGS) entry which is preliminary data.</text>
</comment>
<accession>A0A4R8QMR2</accession>
<keyword evidence="11" id="KW-1185">Reference proteome</keyword>
<feature type="region of interest" description="Disordered" evidence="8">
    <location>
        <begin position="1"/>
        <end position="76"/>
    </location>
</feature>
<dbReference type="GO" id="GO:0016560">
    <property type="term" value="P:protein import into peroxisome matrix, docking"/>
    <property type="evidence" value="ECO:0007669"/>
    <property type="project" value="UniProtKB-UniRule"/>
</dbReference>
<name>A0A4R8QMR2_COLTR</name>
<dbReference type="GO" id="GO:0005778">
    <property type="term" value="C:peroxisomal membrane"/>
    <property type="evidence" value="ECO:0007669"/>
    <property type="project" value="UniProtKB-SubCell"/>
</dbReference>
<evidence type="ECO:0000256" key="7">
    <source>
        <dbReference type="RuleBase" id="RU367032"/>
    </source>
</evidence>
<evidence type="ECO:0000259" key="9">
    <source>
        <dbReference type="Pfam" id="PF04695"/>
    </source>
</evidence>
<evidence type="ECO:0000256" key="3">
    <source>
        <dbReference type="ARBA" id="ARBA00023140"/>
    </source>
</evidence>
<keyword evidence="2" id="KW-0811">Translocation</keyword>